<evidence type="ECO:0000313" key="32">
    <source>
        <dbReference type="Ensembl" id="ENSGACP00000029766.1"/>
    </source>
</evidence>
<dbReference type="PROSITE" id="PS51859">
    <property type="entry name" value="RHO_BD"/>
    <property type="match status" value="1"/>
</dbReference>
<dbReference type="FunFam" id="1.10.510.10:FF:000047">
    <property type="entry name" value="Rho-associated protein kinase 1"/>
    <property type="match status" value="1"/>
</dbReference>
<feature type="region of interest" description="Disordered" evidence="26">
    <location>
        <begin position="912"/>
        <end position="940"/>
    </location>
</feature>
<dbReference type="GO" id="GO:0031032">
    <property type="term" value="P:actomyosin structure organization"/>
    <property type="evidence" value="ECO:0007669"/>
    <property type="project" value="TreeGrafter"/>
</dbReference>
<reference evidence="32 33" key="1">
    <citation type="journal article" date="2021" name="G3 (Bethesda)">
        <title>Improved contiguity of the threespine stickleback genome using long-read sequencing.</title>
        <authorList>
            <person name="Nath S."/>
            <person name="Shaw D.E."/>
            <person name="White M.A."/>
        </authorList>
    </citation>
    <scope>NUCLEOTIDE SEQUENCE [LARGE SCALE GENOMIC DNA]</scope>
    <source>
        <strain evidence="32 33">Lake Benthic</strain>
    </source>
</reference>
<keyword evidence="19" id="KW-0472">Membrane</keyword>
<dbReference type="InterPro" id="IPR001849">
    <property type="entry name" value="PH_domain"/>
</dbReference>
<dbReference type="CDD" id="cd20875">
    <property type="entry name" value="C1_ROCK2"/>
    <property type="match status" value="1"/>
</dbReference>
<dbReference type="Gene3D" id="3.30.60.20">
    <property type="match status" value="1"/>
</dbReference>
<dbReference type="SUPFAM" id="SSF56112">
    <property type="entry name" value="Protein kinase-like (PK-like)"/>
    <property type="match status" value="1"/>
</dbReference>
<dbReference type="FunFam" id="1.20.5.340:FF:000016">
    <property type="entry name" value="Rho-associated protein kinase 2"/>
    <property type="match status" value="1"/>
</dbReference>
<dbReference type="FunFam" id="3.30.200.20:FF:001759">
    <property type="entry name" value="Rho-associated, coiled-coil-containing protein kinase 2b"/>
    <property type="match status" value="1"/>
</dbReference>
<dbReference type="InterPro" id="IPR017441">
    <property type="entry name" value="Protein_kinase_ATP_BS"/>
</dbReference>
<dbReference type="AlphaFoldDB" id="A0AAQ4NTI9"/>
<dbReference type="CDD" id="cd01242">
    <property type="entry name" value="PH_ROCK"/>
    <property type="match status" value="1"/>
</dbReference>
<comment type="catalytic activity">
    <reaction evidence="21">
        <text>L-threonyl-[protein] + ATP = O-phospho-L-threonyl-[protein] + ADP + H(+)</text>
        <dbReference type="Rhea" id="RHEA:46608"/>
        <dbReference type="Rhea" id="RHEA-COMP:11060"/>
        <dbReference type="Rhea" id="RHEA-COMP:11605"/>
        <dbReference type="ChEBI" id="CHEBI:15378"/>
        <dbReference type="ChEBI" id="CHEBI:30013"/>
        <dbReference type="ChEBI" id="CHEBI:30616"/>
        <dbReference type="ChEBI" id="CHEBI:61977"/>
        <dbReference type="ChEBI" id="CHEBI:456216"/>
        <dbReference type="EC" id="2.7.11.1"/>
    </reaction>
</comment>
<dbReference type="GO" id="GO:0048598">
    <property type="term" value="P:embryonic morphogenesis"/>
    <property type="evidence" value="ECO:0007669"/>
    <property type="project" value="TreeGrafter"/>
</dbReference>
<keyword evidence="13" id="KW-0863">Zinc-finger</keyword>
<reference evidence="32" key="2">
    <citation type="submission" date="2025-08" db="UniProtKB">
        <authorList>
            <consortium name="Ensembl"/>
        </authorList>
    </citation>
    <scope>IDENTIFICATION</scope>
</reference>
<evidence type="ECO:0000256" key="16">
    <source>
        <dbReference type="ARBA" id="ARBA00022840"/>
    </source>
</evidence>
<keyword evidence="33" id="KW-1185">Reference proteome</keyword>
<dbReference type="GO" id="GO:0005886">
    <property type="term" value="C:plasma membrane"/>
    <property type="evidence" value="ECO:0007669"/>
    <property type="project" value="UniProtKB-SubCell"/>
</dbReference>
<dbReference type="InterPro" id="IPR000719">
    <property type="entry name" value="Prot_kinase_dom"/>
</dbReference>
<keyword evidence="16 24" id="KW-0067">ATP-binding</keyword>
<evidence type="ECO:0000256" key="15">
    <source>
        <dbReference type="ARBA" id="ARBA00022833"/>
    </source>
</evidence>
<dbReference type="FunFam" id="3.30.200.20:FF:000072">
    <property type="entry name" value="Rho-associated protein kinase 2"/>
    <property type="match status" value="1"/>
</dbReference>
<evidence type="ECO:0000256" key="26">
    <source>
        <dbReference type="SAM" id="MobiDB-lite"/>
    </source>
</evidence>
<name>A0AAQ4NTI9_GASAC</name>
<evidence type="ECO:0000256" key="3">
    <source>
        <dbReference type="ARBA" id="ARBA00004245"/>
    </source>
</evidence>
<evidence type="ECO:0000256" key="8">
    <source>
        <dbReference type="ARBA" id="ARBA00022527"/>
    </source>
</evidence>
<dbReference type="GO" id="GO:0005737">
    <property type="term" value="C:cytoplasm"/>
    <property type="evidence" value="ECO:0007669"/>
    <property type="project" value="TreeGrafter"/>
</dbReference>
<feature type="domain" description="Phorbol-ester/DAG-type" evidence="29">
    <location>
        <begin position="1136"/>
        <end position="1191"/>
    </location>
</feature>
<evidence type="ECO:0000256" key="25">
    <source>
        <dbReference type="SAM" id="Coils"/>
    </source>
</evidence>
<evidence type="ECO:0000259" key="28">
    <source>
        <dbReference type="PROSITE" id="PS50011"/>
    </source>
</evidence>
<dbReference type="Ensembl" id="ENSGACT00000045870.1">
    <property type="protein sequence ID" value="ENSGACP00000029766.1"/>
    <property type="gene ID" value="ENSGACG00000012788.2"/>
</dbReference>
<dbReference type="Pfam" id="PF25346">
    <property type="entry name" value="PH_MRCK"/>
    <property type="match status" value="1"/>
</dbReference>
<feature type="coiled-coil region" evidence="25">
    <location>
        <begin position="626"/>
        <end position="847"/>
    </location>
</feature>
<proteinExistence type="inferred from homology"/>
<evidence type="ECO:0000256" key="14">
    <source>
        <dbReference type="ARBA" id="ARBA00022777"/>
    </source>
</evidence>
<dbReference type="InterPro" id="IPR000961">
    <property type="entry name" value="AGC-kinase_C"/>
</dbReference>
<evidence type="ECO:0000256" key="4">
    <source>
        <dbReference type="ARBA" id="ARBA00009903"/>
    </source>
</evidence>
<dbReference type="InterPro" id="IPR008271">
    <property type="entry name" value="Ser/Thr_kinase_AS"/>
</dbReference>
<feature type="domain" description="RhoBD" evidence="31">
    <location>
        <begin position="768"/>
        <end position="917"/>
    </location>
</feature>
<evidence type="ECO:0000256" key="13">
    <source>
        <dbReference type="ARBA" id="ARBA00022771"/>
    </source>
</evidence>
<dbReference type="PROSITE" id="PS00108">
    <property type="entry name" value="PROTEIN_KINASE_ST"/>
    <property type="match status" value="1"/>
</dbReference>
<keyword evidence="14" id="KW-0418">Kinase</keyword>
<dbReference type="PROSITE" id="PS51285">
    <property type="entry name" value="AGC_KINASE_CTER"/>
    <property type="match status" value="1"/>
</dbReference>
<dbReference type="SUPFAM" id="SSF50729">
    <property type="entry name" value="PH domain-like"/>
    <property type="match status" value="1"/>
</dbReference>
<evidence type="ECO:0000256" key="22">
    <source>
        <dbReference type="ARBA" id="ARBA00048679"/>
    </source>
</evidence>
<dbReference type="InterPro" id="IPR011993">
    <property type="entry name" value="PH-like_dom_sf"/>
</dbReference>
<feature type="domain" description="Protein kinase" evidence="28">
    <location>
        <begin position="78"/>
        <end position="340"/>
    </location>
</feature>
<dbReference type="Proteomes" id="UP000007635">
    <property type="component" value="Chromosome XV"/>
</dbReference>
<comment type="catalytic activity">
    <reaction evidence="22">
        <text>L-seryl-[protein] + ATP = O-phospho-L-seryl-[protein] + ADP + H(+)</text>
        <dbReference type="Rhea" id="RHEA:17989"/>
        <dbReference type="Rhea" id="RHEA-COMP:9863"/>
        <dbReference type="Rhea" id="RHEA-COMP:11604"/>
        <dbReference type="ChEBI" id="CHEBI:15378"/>
        <dbReference type="ChEBI" id="CHEBI:29999"/>
        <dbReference type="ChEBI" id="CHEBI:30616"/>
        <dbReference type="ChEBI" id="CHEBI:83421"/>
        <dbReference type="ChEBI" id="CHEBI:456216"/>
        <dbReference type="EC" id="2.7.11.1"/>
    </reaction>
</comment>
<organism evidence="32 33">
    <name type="scientific">Gasterosteus aculeatus aculeatus</name>
    <name type="common">three-spined stickleback</name>
    <dbReference type="NCBI Taxonomy" id="481459"/>
    <lineage>
        <taxon>Eukaryota</taxon>
        <taxon>Metazoa</taxon>
        <taxon>Chordata</taxon>
        <taxon>Craniata</taxon>
        <taxon>Vertebrata</taxon>
        <taxon>Euteleostomi</taxon>
        <taxon>Actinopterygii</taxon>
        <taxon>Neopterygii</taxon>
        <taxon>Teleostei</taxon>
        <taxon>Neoteleostei</taxon>
        <taxon>Acanthomorphata</taxon>
        <taxon>Eupercaria</taxon>
        <taxon>Perciformes</taxon>
        <taxon>Cottioidei</taxon>
        <taxon>Gasterosteales</taxon>
        <taxon>Gasterosteidae</taxon>
        <taxon>Gasterosteus</taxon>
    </lineage>
</organism>
<dbReference type="PROSITE" id="PS50081">
    <property type="entry name" value="ZF_DAG_PE_2"/>
    <property type="match status" value="1"/>
</dbReference>
<evidence type="ECO:0000259" key="29">
    <source>
        <dbReference type="PROSITE" id="PS50081"/>
    </source>
</evidence>
<dbReference type="Pfam" id="PF00433">
    <property type="entry name" value="Pkinase_C"/>
    <property type="match status" value="1"/>
</dbReference>
<feature type="region of interest" description="Disordered" evidence="26">
    <location>
        <begin position="1228"/>
        <end position="1264"/>
    </location>
</feature>
<dbReference type="PANTHER" id="PTHR22988">
    <property type="entry name" value="MYOTONIC DYSTROPHY S/T KINASE-RELATED"/>
    <property type="match status" value="1"/>
</dbReference>
<evidence type="ECO:0000259" key="30">
    <source>
        <dbReference type="PROSITE" id="PS51285"/>
    </source>
</evidence>
<dbReference type="PANTHER" id="PTHR22988:SF28">
    <property type="entry name" value="RHO-ASSOCIATED PROTEIN KINASE 2"/>
    <property type="match status" value="1"/>
</dbReference>
<keyword evidence="8" id="KW-0723">Serine/threonine-protein kinase</keyword>
<dbReference type="Gene3D" id="1.20.5.730">
    <property type="entry name" value="Single helix bin"/>
    <property type="match status" value="1"/>
</dbReference>
<dbReference type="Pfam" id="PF00069">
    <property type="entry name" value="Pkinase"/>
    <property type="match status" value="1"/>
</dbReference>
<dbReference type="SMART" id="SM00109">
    <property type="entry name" value="C1"/>
    <property type="match status" value="1"/>
</dbReference>
<protein>
    <recommendedName>
        <fullName evidence="5">non-specific serine/threonine protein kinase</fullName>
        <ecNumber evidence="5">2.7.11.1</ecNumber>
    </recommendedName>
</protein>
<dbReference type="PROSITE" id="PS00107">
    <property type="entry name" value="PROTEIN_KINASE_ATP"/>
    <property type="match status" value="1"/>
</dbReference>
<dbReference type="GO" id="GO:0000281">
    <property type="term" value="P:mitotic cytokinesis"/>
    <property type="evidence" value="ECO:0007669"/>
    <property type="project" value="TreeGrafter"/>
</dbReference>
<evidence type="ECO:0000313" key="33">
    <source>
        <dbReference type="Proteomes" id="UP000007635"/>
    </source>
</evidence>
<dbReference type="GO" id="GO:0005524">
    <property type="term" value="F:ATP binding"/>
    <property type="evidence" value="ECO:0007669"/>
    <property type="project" value="UniProtKB-UniRule"/>
</dbReference>
<evidence type="ECO:0000256" key="12">
    <source>
        <dbReference type="ARBA" id="ARBA00022741"/>
    </source>
</evidence>
<dbReference type="InterPro" id="IPR057529">
    <property type="entry name" value="MRCK/ROCK_PH"/>
</dbReference>
<dbReference type="InterPro" id="IPR050839">
    <property type="entry name" value="Rho-assoc_Ser/Thr_Kinase"/>
</dbReference>
<dbReference type="CDD" id="cd22250">
    <property type="entry name" value="ROCK_SBD"/>
    <property type="match status" value="1"/>
</dbReference>
<dbReference type="InterPro" id="IPR017892">
    <property type="entry name" value="Pkinase_C"/>
</dbReference>
<dbReference type="GO" id="GO:0030866">
    <property type="term" value="P:cortical actin cytoskeleton organization"/>
    <property type="evidence" value="ECO:0007669"/>
    <property type="project" value="TreeGrafter"/>
</dbReference>
<dbReference type="InterPro" id="IPR046349">
    <property type="entry name" value="C1-like_sf"/>
</dbReference>
<keyword evidence="11" id="KW-0479">Metal-binding</keyword>
<dbReference type="Gene3D" id="1.20.5.340">
    <property type="match status" value="1"/>
</dbReference>
<evidence type="ECO:0000256" key="20">
    <source>
        <dbReference type="ARBA" id="ARBA00023212"/>
    </source>
</evidence>
<keyword evidence="10" id="KW-0808">Transferase</keyword>
<dbReference type="GO" id="GO:0031267">
    <property type="term" value="F:small GTPase binding"/>
    <property type="evidence" value="ECO:0007669"/>
    <property type="project" value="InterPro"/>
</dbReference>
<comment type="cofactor">
    <cofactor evidence="1">
        <name>Mg(2+)</name>
        <dbReference type="ChEBI" id="CHEBI:18420"/>
    </cofactor>
</comment>
<evidence type="ECO:0000256" key="7">
    <source>
        <dbReference type="ARBA" id="ARBA00022490"/>
    </source>
</evidence>
<evidence type="ECO:0000259" key="31">
    <source>
        <dbReference type="PROSITE" id="PS51859"/>
    </source>
</evidence>
<dbReference type="EC" id="2.7.11.1" evidence="5"/>
<dbReference type="GO" id="GO:0007266">
    <property type="term" value="P:Rho protein signal transduction"/>
    <property type="evidence" value="ECO:0007669"/>
    <property type="project" value="UniProtKB-UniRule"/>
</dbReference>
<feature type="region of interest" description="Disordered" evidence="26">
    <location>
        <begin position="546"/>
        <end position="576"/>
    </location>
</feature>
<dbReference type="Gene3D" id="2.30.29.30">
    <property type="entry name" value="Pleckstrin-homology domain (PH domain)/Phosphotyrosine-binding domain (PTB)"/>
    <property type="match status" value="2"/>
</dbReference>
<keyword evidence="15" id="KW-0862">Zinc</keyword>
<dbReference type="SMART" id="SM00133">
    <property type="entry name" value="S_TK_X"/>
    <property type="match status" value="1"/>
</dbReference>
<evidence type="ECO:0000256" key="18">
    <source>
        <dbReference type="ARBA" id="ARBA00023054"/>
    </source>
</evidence>
<evidence type="ECO:0000256" key="2">
    <source>
        <dbReference type="ARBA" id="ARBA00004236"/>
    </source>
</evidence>
<keyword evidence="18 23" id="KW-0175">Coiled coil</keyword>
<evidence type="ECO:0000256" key="10">
    <source>
        <dbReference type="ARBA" id="ARBA00022679"/>
    </source>
</evidence>
<dbReference type="Pfam" id="PF08912">
    <property type="entry name" value="Rho_Binding"/>
    <property type="match status" value="1"/>
</dbReference>
<dbReference type="FunFam" id="2.30.29.30:FF:000033">
    <property type="entry name" value="Rho-associated protein kinase 2"/>
    <property type="match status" value="1"/>
</dbReference>
<dbReference type="SUPFAM" id="SSF57889">
    <property type="entry name" value="Cysteine-rich domain"/>
    <property type="match status" value="1"/>
</dbReference>
<evidence type="ECO:0000256" key="6">
    <source>
        <dbReference type="ARBA" id="ARBA00022475"/>
    </source>
</evidence>
<sequence>MSLGAERRMEARLKKLEDMIRDPRCAINLESLLDSINALVLDLDYPALRKNKNIETFLIRYEAVIKQTRDLQMKSEDFDRVKVIGRGAFGEVQLVRHKASQKVYAMKVLSKFEMIKRSDSAFFWEERDIMAFANSPWVVQLCCAFQDEHYLYMVMEYMPGGDLVNLTSTYDVPEKWAKFYTAEVVMALDAIHSMGFIHRDVKPDNMLLDRLGHLKLADFGTCMKMNSTGMVHCDTAVGTPDYISPEVLKSQGGDGYYGRECDWWSVGVFIFEMLVGDTPFYADSLVGTYSKIMDHKNSLNFPDDVEISKDAKNIICAFLTDREVRLGRNGVEEIKRHPFFKNDLWTFDTIRDTVAPVVPELSSDIDTSNFDEIEDDKGDVETFPKPKAFVGNQLPFVGFTYFKEDQKKLEAALRQLEREKALLQHKSLESSRKAEGEADRKRCLESEGDARRTLTLLEEANTLLRAEAEAATRLRKTQTESSKQLQQLEANVRELQDKSCLLERSKLSLEKECISLQAALEAERREHSQGSETISDLMGRISSLEDEARQQRQTLSKTETEKRQLQEKHTDLEKEKSNKEIDLTYKLKVVQQELEQEEASHRATRALLADKSKIKVTIEGAKSESMKEMDQKLAEERAAKLRLENRILDLEKHSSMMDCDYKQALQKLDELRRHKDRLTEEVKNLTLKIEQETQKRSLTQNDLKAQNQQLNSLRTSEKQLKQEANHLLDIKRSLEKQNQELRKQDTDGQMKELQDQLEAEQYFSTLYKTQVRELKEECEEKNKLHKDAQQSLQELQEERDSLAAQLEITLTKADSEQLARSIAEEQYSDLEKEKIMKELELKEMMARHRQDLSEKDITIGSVSPLEEANRTLTSNSNDWEQQISQMKQSFEKQLQSERTLKTQAVNKLAEIMNRKELRGGGSRRGNDTDMRRKEKENRKLQLELRSEKEKLNSSIIKYQREINEMQAQLSEESQMRIELQMALDSKDSDIEQLRNLLQSLSVQSMDSASVCSGPEFDTDDAFTEMRLEGWLSLPVRNNTKKFGWERKYVVVSSKKVLFYNNEQDKEQSIPYMVLDIDKLFHVRPVTQTDVYRADAKEIPRIFQILYANEGESKKEPEFPVDPLPIGEKSSYICHKGHEFIPTLYHFPTNCEACTKPLWNMFKPPPALECRRCHIKCHKDHMDKKEEIIAPCKVNYDVSSAKNLLLLAVSQEEQQKWVSRLVKKIPKKPLPPEQFARSSPRASMKVQPSQSMRRPSRQLPISKSR</sequence>
<dbReference type="GeneTree" id="ENSGT01030000234517"/>
<dbReference type="Gene3D" id="3.30.200.20">
    <property type="entry name" value="Phosphorylase Kinase, domain 1"/>
    <property type="match status" value="1"/>
</dbReference>
<comment type="similarity">
    <text evidence="4">Belongs to the protein kinase superfamily. AGC Ser/Thr protein kinase family.</text>
</comment>
<dbReference type="SMART" id="SM00233">
    <property type="entry name" value="PH"/>
    <property type="match status" value="1"/>
</dbReference>
<evidence type="ECO:0000256" key="9">
    <source>
        <dbReference type="ARBA" id="ARBA00022553"/>
    </source>
</evidence>
<feature type="domain" description="PH" evidence="27">
    <location>
        <begin position="1024"/>
        <end position="1225"/>
    </location>
</feature>
<dbReference type="PROSITE" id="PS50003">
    <property type="entry name" value="PH_DOMAIN"/>
    <property type="match status" value="1"/>
</dbReference>
<evidence type="ECO:0000256" key="11">
    <source>
        <dbReference type="ARBA" id="ARBA00022723"/>
    </source>
</evidence>
<keyword evidence="20" id="KW-0206">Cytoskeleton</keyword>
<keyword evidence="7" id="KW-0963">Cytoplasm</keyword>
<evidence type="ECO:0000256" key="1">
    <source>
        <dbReference type="ARBA" id="ARBA00001946"/>
    </source>
</evidence>
<dbReference type="Gene3D" id="1.10.510.10">
    <property type="entry name" value="Transferase(Phosphotransferase) domain 1"/>
    <property type="match status" value="1"/>
</dbReference>
<evidence type="ECO:0000256" key="17">
    <source>
        <dbReference type="ARBA" id="ARBA00022842"/>
    </source>
</evidence>
<dbReference type="GO" id="GO:0008270">
    <property type="term" value="F:zinc ion binding"/>
    <property type="evidence" value="ECO:0007669"/>
    <property type="project" value="UniProtKB-KW"/>
</dbReference>
<feature type="coiled-coil region" evidence="25">
    <location>
        <begin position="399"/>
        <end position="433"/>
    </location>
</feature>
<dbReference type="InterPro" id="IPR011009">
    <property type="entry name" value="Kinase-like_dom_sf"/>
</dbReference>
<accession>A0AAQ4NTI9</accession>
<evidence type="ECO:0000256" key="21">
    <source>
        <dbReference type="ARBA" id="ARBA00047899"/>
    </source>
</evidence>
<dbReference type="GO" id="GO:0072518">
    <property type="term" value="F:Rho-dependent protein serine/threonine kinase activity"/>
    <property type="evidence" value="ECO:0007669"/>
    <property type="project" value="TreeGrafter"/>
</dbReference>
<evidence type="ECO:0000256" key="5">
    <source>
        <dbReference type="ARBA" id="ARBA00012513"/>
    </source>
</evidence>
<reference evidence="32" key="3">
    <citation type="submission" date="2025-09" db="UniProtKB">
        <authorList>
            <consortium name="Ensembl"/>
        </authorList>
    </citation>
    <scope>IDENTIFICATION</scope>
</reference>
<feature type="compositionally biased region" description="Basic and acidic residues" evidence="26">
    <location>
        <begin position="558"/>
        <end position="576"/>
    </location>
</feature>
<dbReference type="FunFam" id="3.30.60.20:FF:000036">
    <property type="entry name" value="Rho-associated protein kinase 1"/>
    <property type="match status" value="1"/>
</dbReference>
<keyword evidence="17" id="KW-0460">Magnesium</keyword>
<evidence type="ECO:0000256" key="19">
    <source>
        <dbReference type="ARBA" id="ARBA00023136"/>
    </source>
</evidence>
<feature type="compositionally biased region" description="Polar residues" evidence="26">
    <location>
        <begin position="1235"/>
        <end position="1264"/>
    </location>
</feature>
<feature type="domain" description="AGC-kinase C-terminal" evidence="30">
    <location>
        <begin position="341"/>
        <end position="411"/>
    </location>
</feature>
<dbReference type="SUPFAM" id="SSF103652">
    <property type="entry name" value="G protein-binding domain"/>
    <property type="match status" value="1"/>
</dbReference>
<dbReference type="InterPro" id="IPR002219">
    <property type="entry name" value="PKC_DAG/PE"/>
</dbReference>
<feature type="binding site" evidence="24">
    <location>
        <position position="107"/>
    </location>
    <ligand>
        <name>ATP</name>
        <dbReference type="ChEBI" id="CHEBI:30616"/>
    </ligand>
</feature>
<dbReference type="SMART" id="SM00220">
    <property type="entry name" value="S_TKc"/>
    <property type="match status" value="1"/>
</dbReference>
<evidence type="ECO:0000256" key="24">
    <source>
        <dbReference type="PROSITE-ProRule" id="PRU10141"/>
    </source>
</evidence>
<evidence type="ECO:0000259" key="27">
    <source>
        <dbReference type="PROSITE" id="PS50003"/>
    </source>
</evidence>
<dbReference type="GO" id="GO:0005813">
    <property type="term" value="C:centrosome"/>
    <property type="evidence" value="ECO:0007669"/>
    <property type="project" value="TreeGrafter"/>
</dbReference>
<dbReference type="PROSITE" id="PS50011">
    <property type="entry name" value="PROTEIN_KINASE_DOM"/>
    <property type="match status" value="1"/>
</dbReference>
<evidence type="ECO:0000256" key="23">
    <source>
        <dbReference type="PROSITE-ProRule" id="PRU01206"/>
    </source>
</evidence>
<dbReference type="GO" id="GO:1901888">
    <property type="term" value="P:regulation of cell junction assembly"/>
    <property type="evidence" value="ECO:0007669"/>
    <property type="project" value="TreeGrafter"/>
</dbReference>
<dbReference type="InterPro" id="IPR015008">
    <property type="entry name" value="ROCK_Rho-bd_dom"/>
</dbReference>
<keyword evidence="12 24" id="KW-0547">Nucleotide-binding</keyword>
<keyword evidence="9" id="KW-0597">Phosphoprotein</keyword>
<comment type="subcellular location">
    <subcellularLocation>
        <location evidence="2">Cell membrane</location>
    </subcellularLocation>
    <subcellularLocation>
        <location evidence="3">Cytoplasm</location>
        <location evidence="3">Cytoskeleton</location>
    </subcellularLocation>
</comment>
<keyword evidence="6" id="KW-1003">Cell membrane</keyword>